<dbReference type="InterPro" id="IPR036116">
    <property type="entry name" value="FN3_sf"/>
</dbReference>
<dbReference type="Pfam" id="PF07494">
    <property type="entry name" value="Reg_prop"/>
    <property type="match status" value="4"/>
</dbReference>
<sequence>MMLSLGGVVQAQNTKSLVRSWQTGDGLPSNTVRLITQTTDGFMWLGTEAGLARFDGLNFISFGPREGFPAVAVSALTAMSDGALWVGYWRYGLLRLKDNKVTTFTTAEGLPGNTIRSLSEGPDGTLWVGTNKGLIRWTGEGFAVIPDPPGLSDTQAILARHNGEVWVNFNKRTLRIWNGAEWNEPRIAPPVGIARRTNLAEDSQGKVWALSHAGSVLSFDENGWTEFPLHQPPSKANGRPIAISPDGEVYIGHLGSGLWKLKGSAFEPVSVDDGNGEALVEGLYFDGLGQLWIGSFSSGLLSLSPRRLESIRIDSQNNADPVRALFEAKPGEMWIGTQGLGVWHRSHGVNKRLSPDAGFPLGSSCEAIVRSHDGSIIVAGTEIYQYNDEKLTAVLDLPDRKELIFTMAVGADSVFVGTGSGRILKLQQGKVSLLAEPQGSGSVLSMTVGADQTLWAGTWGKGVRRIRGNEDQFLSIADGLRSNIVNAVYLDAEDTLWVGTRSGGLARWHDGRFQSIGKEEGLLDDTINQIIEDGEGRLWLGGLRGISVVQKSELEEVFAGRADSVHPRGFGKADGMDSTECLEMQPIRDSAGRLCFGTTRGYVRINPRSEVISRPSRVLIENVAVDGRSQFLGFDSSTPPALKLQPGVAQISIRYTAPEFVSPEQLRFRYRLTGSDDDWHDLGDQRTVNFHRLPPGTYHFEVAAVSPGGVSVTSAPLSFTLPPYYWQTGWFLACCILAGLLIIIAAVWTVMHQRAVRKKALLEQQRAVDAERVRISNDLHDDLGASLTEIALYSDLAKSDLDTPEEASEHLEHIFVTARNSTRALDQIIWATNPRNDSLDKFAAFLSKQVQDLARAAGMSCHLDMPNPIPPIVLSAAVRHHLFLGTREAVHNAAKHSGGQTLTLRLAFEGKSFRFVVQDDGQGCSDKPLEMDADGLENMNRRMSEIGGEFSISSIPGEGTKVRFRVPMREAVNSPAEEV</sequence>
<evidence type="ECO:0000313" key="6">
    <source>
        <dbReference type="EMBL" id="BDS06303.1"/>
    </source>
</evidence>
<keyword evidence="3" id="KW-0902">Two-component regulatory system</keyword>
<evidence type="ECO:0000256" key="2">
    <source>
        <dbReference type="ARBA" id="ARBA00022777"/>
    </source>
</evidence>
<protein>
    <recommendedName>
        <fullName evidence="5">Histidine kinase domain-containing protein</fullName>
    </recommendedName>
</protein>
<name>A0AAT9FK11_9BACT</name>
<dbReference type="InterPro" id="IPR011123">
    <property type="entry name" value="Y_Y_Y"/>
</dbReference>
<dbReference type="Pfam" id="PF07730">
    <property type="entry name" value="HisKA_3"/>
    <property type="match status" value="1"/>
</dbReference>
<dbReference type="Gene3D" id="2.60.40.10">
    <property type="entry name" value="Immunoglobulins"/>
    <property type="match status" value="1"/>
</dbReference>
<dbReference type="Gene3D" id="1.20.5.1930">
    <property type="match status" value="1"/>
</dbReference>
<keyword evidence="4" id="KW-0812">Transmembrane</keyword>
<evidence type="ECO:0000259" key="5">
    <source>
        <dbReference type="PROSITE" id="PS50109"/>
    </source>
</evidence>
<keyword evidence="4" id="KW-0472">Membrane</keyword>
<dbReference type="Gene3D" id="2.130.10.10">
    <property type="entry name" value="YVTN repeat-like/Quinoprotein amine dehydrogenase"/>
    <property type="match status" value="3"/>
</dbReference>
<dbReference type="SUPFAM" id="SSF55874">
    <property type="entry name" value="ATPase domain of HSP90 chaperone/DNA topoisomerase II/histidine kinase"/>
    <property type="match status" value="1"/>
</dbReference>
<dbReference type="CDD" id="cd16917">
    <property type="entry name" value="HATPase_UhpB-NarQ-NarX-like"/>
    <property type="match status" value="1"/>
</dbReference>
<dbReference type="InterPro" id="IPR003961">
    <property type="entry name" value="FN3_dom"/>
</dbReference>
<feature type="transmembrane region" description="Helical" evidence="4">
    <location>
        <begin position="730"/>
        <end position="751"/>
    </location>
</feature>
<dbReference type="InterPro" id="IPR036890">
    <property type="entry name" value="HATPase_C_sf"/>
</dbReference>
<keyword evidence="2" id="KW-0418">Kinase</keyword>
<dbReference type="SUPFAM" id="SSF63829">
    <property type="entry name" value="Calcium-dependent phosphotriesterase"/>
    <property type="match status" value="2"/>
</dbReference>
<accession>A0AAT9FK11</accession>
<dbReference type="PANTHER" id="PTHR24421:SF63">
    <property type="entry name" value="SENSOR HISTIDINE KINASE DESK"/>
    <property type="match status" value="1"/>
</dbReference>
<feature type="domain" description="Histidine kinase" evidence="5">
    <location>
        <begin position="778"/>
        <end position="970"/>
    </location>
</feature>
<dbReference type="InterPro" id="IPR011110">
    <property type="entry name" value="Reg_prop"/>
</dbReference>
<keyword evidence="4" id="KW-1133">Transmembrane helix</keyword>
<dbReference type="GO" id="GO:0000155">
    <property type="term" value="F:phosphorelay sensor kinase activity"/>
    <property type="evidence" value="ECO:0007669"/>
    <property type="project" value="InterPro"/>
</dbReference>
<dbReference type="GO" id="GO:0046983">
    <property type="term" value="F:protein dimerization activity"/>
    <property type="evidence" value="ECO:0007669"/>
    <property type="project" value="InterPro"/>
</dbReference>
<keyword evidence="1" id="KW-0808">Transferase</keyword>
<proteinExistence type="predicted"/>
<dbReference type="Gene3D" id="3.30.565.10">
    <property type="entry name" value="Histidine kinase-like ATPase, C-terminal domain"/>
    <property type="match status" value="1"/>
</dbReference>
<gene>
    <name evidence="6" type="ORF">NT6N_13430</name>
</gene>
<reference evidence="6" key="1">
    <citation type="submission" date="2024-07" db="EMBL/GenBank/DDBJ databases">
        <title>Complete genome sequence of Verrucomicrobiaceae bacterium NT6N.</title>
        <authorList>
            <person name="Huang C."/>
            <person name="Takami H."/>
            <person name="Hamasaki K."/>
        </authorList>
    </citation>
    <scope>NUCLEOTIDE SEQUENCE</scope>
    <source>
        <strain evidence="6">NT6N</strain>
    </source>
</reference>
<organism evidence="6">
    <name type="scientific">Oceaniferula spumae</name>
    <dbReference type="NCBI Taxonomy" id="2979115"/>
    <lineage>
        <taxon>Bacteria</taxon>
        <taxon>Pseudomonadati</taxon>
        <taxon>Verrucomicrobiota</taxon>
        <taxon>Verrucomicrobiia</taxon>
        <taxon>Verrucomicrobiales</taxon>
        <taxon>Verrucomicrobiaceae</taxon>
        <taxon>Oceaniferula</taxon>
    </lineage>
</organism>
<evidence type="ECO:0000256" key="3">
    <source>
        <dbReference type="ARBA" id="ARBA00023012"/>
    </source>
</evidence>
<dbReference type="InterPro" id="IPR015943">
    <property type="entry name" value="WD40/YVTN_repeat-like_dom_sf"/>
</dbReference>
<dbReference type="SUPFAM" id="SSF49265">
    <property type="entry name" value="Fibronectin type III"/>
    <property type="match status" value="1"/>
</dbReference>
<dbReference type="InterPro" id="IPR003594">
    <property type="entry name" value="HATPase_dom"/>
</dbReference>
<dbReference type="PANTHER" id="PTHR24421">
    <property type="entry name" value="NITRATE/NITRITE SENSOR PROTEIN NARX-RELATED"/>
    <property type="match status" value="1"/>
</dbReference>
<dbReference type="GO" id="GO:0016020">
    <property type="term" value="C:membrane"/>
    <property type="evidence" value="ECO:0007669"/>
    <property type="project" value="InterPro"/>
</dbReference>
<dbReference type="AlphaFoldDB" id="A0AAT9FK11"/>
<evidence type="ECO:0000256" key="1">
    <source>
        <dbReference type="ARBA" id="ARBA00022679"/>
    </source>
</evidence>
<dbReference type="CDD" id="cd00063">
    <property type="entry name" value="FN3"/>
    <property type="match status" value="1"/>
</dbReference>
<dbReference type="EMBL" id="AP026866">
    <property type="protein sequence ID" value="BDS06303.1"/>
    <property type="molecule type" value="Genomic_DNA"/>
</dbReference>
<dbReference type="InterPro" id="IPR050482">
    <property type="entry name" value="Sensor_HK_TwoCompSys"/>
</dbReference>
<dbReference type="KEGG" id="osu:NT6N_13430"/>
<dbReference type="PROSITE" id="PS50109">
    <property type="entry name" value="HIS_KIN"/>
    <property type="match status" value="1"/>
</dbReference>
<dbReference type="Pfam" id="PF07495">
    <property type="entry name" value="Y_Y_Y"/>
    <property type="match status" value="1"/>
</dbReference>
<evidence type="ECO:0000256" key="4">
    <source>
        <dbReference type="SAM" id="Phobius"/>
    </source>
</evidence>
<dbReference type="InterPro" id="IPR005467">
    <property type="entry name" value="His_kinase_dom"/>
</dbReference>
<dbReference type="InterPro" id="IPR013783">
    <property type="entry name" value="Ig-like_fold"/>
</dbReference>
<dbReference type="Pfam" id="PF02518">
    <property type="entry name" value="HATPase_c"/>
    <property type="match status" value="1"/>
</dbReference>
<dbReference type="InterPro" id="IPR011712">
    <property type="entry name" value="Sig_transdc_His_kin_sub3_dim/P"/>
</dbReference>